<feature type="transmembrane region" description="Helical" evidence="1">
    <location>
        <begin position="49"/>
        <end position="66"/>
    </location>
</feature>
<evidence type="ECO:0008006" key="4">
    <source>
        <dbReference type="Google" id="ProtNLM"/>
    </source>
</evidence>
<name>A0A0R2LFY6_9LACO</name>
<gene>
    <name evidence="2" type="ORF">IV57_GL000108</name>
</gene>
<keyword evidence="1" id="KW-1133">Transmembrane helix</keyword>
<dbReference type="EMBL" id="JQCF01000001">
    <property type="protein sequence ID" value="KRO00788.1"/>
    <property type="molecule type" value="Genomic_DNA"/>
</dbReference>
<dbReference type="Pfam" id="PF13061">
    <property type="entry name" value="DUF3923"/>
    <property type="match status" value="1"/>
</dbReference>
<dbReference type="AlphaFoldDB" id="A0A0R2LFY6"/>
<accession>A0A0R2LFY6</accession>
<dbReference type="InterPro" id="IPR025037">
    <property type="entry name" value="DUF3923"/>
</dbReference>
<comment type="caution">
    <text evidence="2">The sequence shown here is derived from an EMBL/GenBank/DDBJ whole genome shotgun (WGS) entry which is preliminary data.</text>
</comment>
<evidence type="ECO:0000313" key="3">
    <source>
        <dbReference type="Proteomes" id="UP000051006"/>
    </source>
</evidence>
<reference evidence="2 3" key="1">
    <citation type="journal article" date="2015" name="Genome Announc.">
        <title>Expanding the biotechnology potential of lactobacilli through comparative genomics of 213 strains and associated genera.</title>
        <authorList>
            <person name="Sun Z."/>
            <person name="Harris H.M."/>
            <person name="McCann A."/>
            <person name="Guo C."/>
            <person name="Argimon S."/>
            <person name="Zhang W."/>
            <person name="Yang X."/>
            <person name="Jeffery I.B."/>
            <person name="Cooney J.C."/>
            <person name="Kagawa T.F."/>
            <person name="Liu W."/>
            <person name="Song Y."/>
            <person name="Salvetti E."/>
            <person name="Wrobel A."/>
            <person name="Rasinkangas P."/>
            <person name="Parkhill J."/>
            <person name="Rea M.C."/>
            <person name="O'Sullivan O."/>
            <person name="Ritari J."/>
            <person name="Douillard F.P."/>
            <person name="Paul Ross R."/>
            <person name="Yang R."/>
            <person name="Briner A.E."/>
            <person name="Felis G.E."/>
            <person name="de Vos W.M."/>
            <person name="Barrangou R."/>
            <person name="Klaenhammer T.R."/>
            <person name="Caufield P.W."/>
            <person name="Cui Y."/>
            <person name="Zhang H."/>
            <person name="O'Toole P.W."/>
        </authorList>
    </citation>
    <scope>NUCLEOTIDE SEQUENCE [LARGE SCALE GENOMIC DNA]</scope>
    <source>
        <strain evidence="2 3">DSM 24716</strain>
    </source>
</reference>
<organism evidence="2 3">
    <name type="scientific">Companilactobacillus kimchiensis</name>
    <dbReference type="NCBI Taxonomy" id="993692"/>
    <lineage>
        <taxon>Bacteria</taxon>
        <taxon>Bacillati</taxon>
        <taxon>Bacillota</taxon>
        <taxon>Bacilli</taxon>
        <taxon>Lactobacillales</taxon>
        <taxon>Lactobacillaceae</taxon>
        <taxon>Companilactobacillus</taxon>
    </lineage>
</organism>
<sequence length="70" mass="8341">MEDFIMSKQKIINIIIGTTWMLMALFLYFRQTDGSGATNNTLNQFVSLFIWLFIGLIILVISWIYWHHRD</sequence>
<proteinExistence type="predicted"/>
<evidence type="ECO:0000256" key="1">
    <source>
        <dbReference type="SAM" id="Phobius"/>
    </source>
</evidence>
<dbReference type="Proteomes" id="UP000051006">
    <property type="component" value="Unassembled WGS sequence"/>
</dbReference>
<keyword evidence="3" id="KW-1185">Reference proteome</keyword>
<keyword evidence="1" id="KW-0472">Membrane</keyword>
<dbReference type="PATRIC" id="fig|993692.3.peg.108"/>
<keyword evidence="1" id="KW-0812">Transmembrane</keyword>
<feature type="transmembrane region" description="Helical" evidence="1">
    <location>
        <begin position="12"/>
        <end position="29"/>
    </location>
</feature>
<protein>
    <recommendedName>
        <fullName evidence="4">DUF3923 domain-containing protein</fullName>
    </recommendedName>
</protein>
<evidence type="ECO:0000313" key="2">
    <source>
        <dbReference type="EMBL" id="KRO00788.1"/>
    </source>
</evidence>